<feature type="domain" description="DUF1553" evidence="3">
    <location>
        <begin position="431"/>
        <end position="687"/>
    </location>
</feature>
<evidence type="ECO:0000313" key="4">
    <source>
        <dbReference type="EMBL" id="VTR99741.1"/>
    </source>
</evidence>
<gene>
    <name evidence="4" type="ORF">SOIL9_84160</name>
</gene>
<evidence type="ECO:0000259" key="3">
    <source>
        <dbReference type="Pfam" id="PF07587"/>
    </source>
</evidence>
<organism evidence="4 5">
    <name type="scientific">Gemmata massiliana</name>
    <dbReference type="NCBI Taxonomy" id="1210884"/>
    <lineage>
        <taxon>Bacteria</taxon>
        <taxon>Pseudomonadati</taxon>
        <taxon>Planctomycetota</taxon>
        <taxon>Planctomycetia</taxon>
        <taxon>Gemmatales</taxon>
        <taxon>Gemmataceae</taxon>
        <taxon>Gemmata</taxon>
    </lineage>
</organism>
<dbReference type="AlphaFoldDB" id="A0A6P2DFV8"/>
<name>A0A6P2DFV8_9BACT</name>
<dbReference type="Proteomes" id="UP000464178">
    <property type="component" value="Chromosome"/>
</dbReference>
<evidence type="ECO:0000259" key="2">
    <source>
        <dbReference type="Pfam" id="PF07583"/>
    </source>
</evidence>
<dbReference type="InterPro" id="IPR011444">
    <property type="entry name" value="DUF1549"/>
</dbReference>
<evidence type="ECO:0000256" key="1">
    <source>
        <dbReference type="SAM" id="SignalP"/>
    </source>
</evidence>
<feature type="chain" id="PRO_5026808777" description="Cytochrome c domain-containing protein" evidence="1">
    <location>
        <begin position="23"/>
        <end position="715"/>
    </location>
</feature>
<evidence type="ECO:0000313" key="5">
    <source>
        <dbReference type="Proteomes" id="UP000464178"/>
    </source>
</evidence>
<evidence type="ECO:0008006" key="6">
    <source>
        <dbReference type="Google" id="ProtNLM"/>
    </source>
</evidence>
<protein>
    <recommendedName>
        <fullName evidence="6">Cytochrome c domain-containing protein</fullName>
    </recommendedName>
</protein>
<dbReference type="InterPro" id="IPR022655">
    <property type="entry name" value="DUF1553"/>
</dbReference>
<dbReference type="KEGG" id="gms:SOIL9_84160"/>
<dbReference type="RefSeq" id="WP_162671965.1">
    <property type="nucleotide sequence ID" value="NZ_LR593886.1"/>
</dbReference>
<reference evidence="4 5" key="1">
    <citation type="submission" date="2019-05" db="EMBL/GenBank/DDBJ databases">
        <authorList>
            <consortium name="Science for Life Laboratories"/>
        </authorList>
    </citation>
    <scope>NUCLEOTIDE SEQUENCE [LARGE SCALE GENOMIC DNA]</scope>
    <source>
        <strain evidence="4">Soil9</strain>
    </source>
</reference>
<keyword evidence="5" id="KW-1185">Reference proteome</keyword>
<dbReference type="Pfam" id="PF07583">
    <property type="entry name" value="PSCyt2"/>
    <property type="match status" value="1"/>
</dbReference>
<feature type="signal peptide" evidence="1">
    <location>
        <begin position="1"/>
        <end position="22"/>
    </location>
</feature>
<feature type="domain" description="DUF1549" evidence="2">
    <location>
        <begin position="53"/>
        <end position="257"/>
    </location>
</feature>
<sequence length="715" mass="80484">MRLLPRSSAIVGLLIAAYWAPAAEPPGAEWAYSSFKRPAVPALPDPKSHATNEIDRFLLTALAEHKLAFAPEADRRTLIRRAYFDLIGLPPTPEQVEAFVADKSPDAYEKLVDKLLAAPQYGERQAIFWLDLVRFAETDGFKADDPRPLAWRYRDYVIKSFNTDKPFDRFVKEQLAGDELYPDDSDATVATGFLRHYPDEYNAVNLEQRRYEIITDITDTTSAAFLALTSGCARCHDHKYDPITQKDYFRLQAFFAGYWPTESPLISSKDRAEYEKKLAAWETKTADVRAAIAAIEDPYRKKESNRQRGRFPDEYVSLVDIPFESRTPLQRQLAAMVEKQVYVRGDVSKSLKPAEKEQMEVLKARLAELSKEKPTEPVRAMAMTDLATPPTTKLFKRGNWQKPGDELVPGFLSAIDDRDADTKPLGVSSGRRSALANWVASKDNPLTARVIVNRIWQQRFGAGLVRTSSDFGVTGDRPTHPELLNWLASELTVKDWSLKHIHRLIVLSSAYRQGTHGTHAGEKVDPENKLLWQFPRRRLDGETLRDAMLAVSGQLNPKAGGPSVFPELPPELQKSAGAQWKVSADVAERNRRSVYVFVKRNLRYPLFALFDAPDRNETCARRFVTTTAPQALTMLNDSIVIGFGKALADRVTKEVGADREKFIDRAFYLTTGRPATSEENAAMLAFLTRHKGTASEAATDLCHALLNLSEFLYID</sequence>
<dbReference type="Pfam" id="PF07587">
    <property type="entry name" value="PSD1"/>
    <property type="match status" value="1"/>
</dbReference>
<dbReference type="PANTHER" id="PTHR35889:SF3">
    <property type="entry name" value="F-BOX DOMAIN-CONTAINING PROTEIN"/>
    <property type="match status" value="1"/>
</dbReference>
<dbReference type="EMBL" id="LR593886">
    <property type="protein sequence ID" value="VTR99741.1"/>
    <property type="molecule type" value="Genomic_DNA"/>
</dbReference>
<accession>A0A6P2DFV8</accession>
<proteinExistence type="predicted"/>
<dbReference type="PANTHER" id="PTHR35889">
    <property type="entry name" value="CYCLOINULO-OLIGOSACCHARIDE FRUCTANOTRANSFERASE-RELATED"/>
    <property type="match status" value="1"/>
</dbReference>
<keyword evidence="1" id="KW-0732">Signal</keyword>